<reference evidence="2 3" key="1">
    <citation type="submission" date="2018-07" db="EMBL/GenBank/DDBJ databases">
        <title>Parabacteroides acidifaciens nov. sp., isolated from human feces.</title>
        <authorList>
            <person name="Wang Y.J."/>
        </authorList>
    </citation>
    <scope>NUCLEOTIDE SEQUENCE [LARGE SCALE GENOMIC DNA]</scope>
    <source>
        <strain evidence="2 3">426-9</strain>
    </source>
</reference>
<dbReference type="RefSeq" id="WP_115499171.1">
    <property type="nucleotide sequence ID" value="NZ_JACRTI010000014.1"/>
</dbReference>
<dbReference type="EMBL" id="JACRTI010000014">
    <property type="protein sequence ID" value="MBC8601683.1"/>
    <property type="molecule type" value="Genomic_DNA"/>
</dbReference>
<evidence type="ECO:0000313" key="1">
    <source>
        <dbReference type="EMBL" id="MBC8601683.1"/>
    </source>
</evidence>
<dbReference type="Proteomes" id="UP000629596">
    <property type="component" value="Unassembled WGS sequence"/>
</dbReference>
<protein>
    <submittedName>
        <fullName evidence="2">Uncharacterized protein</fullName>
    </submittedName>
</protein>
<evidence type="ECO:0000313" key="2">
    <source>
        <dbReference type="EMBL" id="RDU49668.1"/>
    </source>
</evidence>
<evidence type="ECO:0000313" key="4">
    <source>
        <dbReference type="Proteomes" id="UP000629596"/>
    </source>
</evidence>
<comment type="caution">
    <text evidence="2">The sequence shown here is derived from an EMBL/GenBank/DDBJ whole genome shotgun (WGS) entry which is preliminary data.</text>
</comment>
<keyword evidence="4" id="KW-1185">Reference proteome</keyword>
<sequence>MRNYSVDASDAQWMIEYVIKDCNHYLNYEDWPNVCRIDSYYKNLLLTPLKDFLNSRRNSFTVDGDTLFIKGDNGTSIGFSPIQTIMDRRGPYTAIVSSGSQDLIIHLESDDENCYFRRKGSHNFTITPFGLRK</sequence>
<gene>
    <name evidence="2" type="ORF">DWU89_08285</name>
    <name evidence="1" type="ORF">H8784_08100</name>
</gene>
<name>A0A3D8HFF8_9BACT</name>
<dbReference type="Proteomes" id="UP000256321">
    <property type="component" value="Unassembled WGS sequence"/>
</dbReference>
<organism evidence="2 3">
    <name type="scientific">Parabacteroides acidifaciens</name>
    <dbReference type="NCBI Taxonomy" id="2290935"/>
    <lineage>
        <taxon>Bacteria</taxon>
        <taxon>Pseudomonadati</taxon>
        <taxon>Bacteroidota</taxon>
        <taxon>Bacteroidia</taxon>
        <taxon>Bacteroidales</taxon>
        <taxon>Tannerellaceae</taxon>
        <taxon>Parabacteroides</taxon>
    </lineage>
</organism>
<evidence type="ECO:0000313" key="3">
    <source>
        <dbReference type="Proteomes" id="UP000256321"/>
    </source>
</evidence>
<dbReference type="AlphaFoldDB" id="A0A3D8HFF8"/>
<accession>A0A3D8HFF8</accession>
<reference evidence="1 4" key="2">
    <citation type="submission" date="2020-08" db="EMBL/GenBank/DDBJ databases">
        <title>Genome public.</title>
        <authorList>
            <person name="Liu C."/>
            <person name="Sun Q."/>
        </authorList>
    </citation>
    <scope>NUCLEOTIDE SEQUENCE [LARGE SCALE GENOMIC DNA]</scope>
    <source>
        <strain evidence="1 4">426_9</strain>
    </source>
</reference>
<dbReference type="EMBL" id="QREV01000014">
    <property type="protein sequence ID" value="RDU49668.1"/>
    <property type="molecule type" value="Genomic_DNA"/>
</dbReference>
<proteinExistence type="predicted"/>